<proteinExistence type="predicted"/>
<protein>
    <recommendedName>
        <fullName evidence="2">Catecholate siderophore esterase IroE</fullName>
    </recommendedName>
</protein>
<gene>
    <name evidence="1" type="ORF">ECSA44_05903</name>
</gene>
<evidence type="ECO:0008006" key="2">
    <source>
        <dbReference type="Google" id="ProtNLM"/>
    </source>
</evidence>
<dbReference type="InterPro" id="IPR029058">
    <property type="entry name" value="AB_hydrolase_fold"/>
</dbReference>
<reference evidence="1" key="1">
    <citation type="journal article" date="2018" name="ISME J.">
        <title>Dissemination and persistence of extended-spectrum cephalosporin-resistance encoding IncI1-blaCTXM-1 plasmid among Escherichia coli in pigs.</title>
        <authorList>
            <person name="Abraham S."/>
            <person name="Kirkwood R.N."/>
            <person name="Laird T."/>
            <person name="Saputra S."/>
            <person name="Mitchell T."/>
            <person name="Singh M."/>
            <person name="Linn B."/>
            <person name="Abraham R.J."/>
            <person name="Pang S."/>
            <person name="Gordon D.M."/>
            <person name="Trott D.J."/>
            <person name="O'Dea M."/>
        </authorList>
    </citation>
    <scope>NUCLEOTIDE SEQUENCE</scope>
    <source>
        <strain evidence="1">6/14/6b</strain>
        <plasmid evidence="1">pIncF-MU4</plasmid>
    </source>
</reference>
<dbReference type="AlphaFoldDB" id="A0A343J193"/>
<accession>A0A343J193</accession>
<sequence>MLSRVTAVEPLQFCAKHLAIMEGSATQGDNRETHAVGVLSKIHTTLTILKDKGVNAVFWDFPNLGHGPMFNASFRQALLDISGENANYTAGCHELSH</sequence>
<dbReference type="Gene3D" id="3.40.50.1820">
    <property type="entry name" value="alpha/beta hydrolase"/>
    <property type="match status" value="1"/>
</dbReference>
<keyword evidence="1" id="KW-0614">Plasmid</keyword>
<name>A0A343J193_ECOLX</name>
<dbReference type="EMBL" id="MF174860">
    <property type="protein sequence ID" value="ASU05970.1"/>
    <property type="molecule type" value="Genomic_DNA"/>
</dbReference>
<geneLocation type="plasmid" evidence="1">
    <name>pIncF-MU4</name>
</geneLocation>
<evidence type="ECO:0000313" key="1">
    <source>
        <dbReference type="EMBL" id="ASU05970.1"/>
    </source>
</evidence>
<organism evidence="1">
    <name type="scientific">Escherichia coli</name>
    <dbReference type="NCBI Taxonomy" id="562"/>
    <lineage>
        <taxon>Bacteria</taxon>
        <taxon>Pseudomonadati</taxon>
        <taxon>Pseudomonadota</taxon>
        <taxon>Gammaproteobacteria</taxon>
        <taxon>Enterobacterales</taxon>
        <taxon>Enterobacteriaceae</taxon>
        <taxon>Escherichia</taxon>
    </lineage>
</organism>